<protein>
    <submittedName>
        <fullName evidence="1">Uncharacterized protein</fullName>
    </submittedName>
</protein>
<dbReference type="AlphaFoldDB" id="A0A7J5XVI7"/>
<evidence type="ECO:0000313" key="2">
    <source>
        <dbReference type="Proteomes" id="UP000518266"/>
    </source>
</evidence>
<accession>A0A7J5XVI7</accession>
<organism evidence="1 2">
    <name type="scientific">Dissostichus mawsoni</name>
    <name type="common">Antarctic cod</name>
    <dbReference type="NCBI Taxonomy" id="36200"/>
    <lineage>
        <taxon>Eukaryota</taxon>
        <taxon>Metazoa</taxon>
        <taxon>Chordata</taxon>
        <taxon>Craniata</taxon>
        <taxon>Vertebrata</taxon>
        <taxon>Euteleostomi</taxon>
        <taxon>Actinopterygii</taxon>
        <taxon>Neopterygii</taxon>
        <taxon>Teleostei</taxon>
        <taxon>Neoteleostei</taxon>
        <taxon>Acanthomorphata</taxon>
        <taxon>Eupercaria</taxon>
        <taxon>Perciformes</taxon>
        <taxon>Notothenioidei</taxon>
        <taxon>Nototheniidae</taxon>
        <taxon>Dissostichus</taxon>
    </lineage>
</organism>
<comment type="caution">
    <text evidence="1">The sequence shown here is derived from an EMBL/GenBank/DDBJ whole genome shotgun (WGS) entry which is preliminary data.</text>
</comment>
<reference evidence="1 2" key="1">
    <citation type="submission" date="2020-03" db="EMBL/GenBank/DDBJ databases">
        <title>Dissostichus mawsoni Genome sequencing and assembly.</title>
        <authorList>
            <person name="Park H."/>
        </authorList>
    </citation>
    <scope>NUCLEOTIDE SEQUENCE [LARGE SCALE GENOMIC DNA]</scope>
    <source>
        <strain evidence="1">DM0001</strain>
        <tissue evidence="1">Muscle</tissue>
    </source>
</reference>
<dbReference type="EMBL" id="JAAKFY010000020">
    <property type="protein sequence ID" value="KAF3840499.1"/>
    <property type="molecule type" value="Genomic_DNA"/>
</dbReference>
<proteinExistence type="predicted"/>
<name>A0A7J5XVI7_DISMA</name>
<sequence>MLTHVGFRTHNADSCQGLGLIVLTHGLGLIVLTHVRVRTHHADSCQGLGLIVLTHVRV</sequence>
<dbReference type="Proteomes" id="UP000518266">
    <property type="component" value="Unassembled WGS sequence"/>
</dbReference>
<gene>
    <name evidence="1" type="ORF">F7725_006361</name>
</gene>
<keyword evidence="2" id="KW-1185">Reference proteome</keyword>
<evidence type="ECO:0000313" key="1">
    <source>
        <dbReference type="EMBL" id="KAF3840499.1"/>
    </source>
</evidence>